<feature type="transmembrane region" description="Helical" evidence="6">
    <location>
        <begin position="75"/>
        <end position="95"/>
    </location>
</feature>
<dbReference type="InterPro" id="IPR037185">
    <property type="entry name" value="EmrE-like"/>
</dbReference>
<feature type="transmembrane region" description="Helical" evidence="6">
    <location>
        <begin position="192"/>
        <end position="212"/>
    </location>
</feature>
<feature type="transmembrane region" description="Helical" evidence="6">
    <location>
        <begin position="224"/>
        <end position="244"/>
    </location>
</feature>
<proteinExistence type="predicted"/>
<dbReference type="Proteomes" id="UP001168613">
    <property type="component" value="Unassembled WGS sequence"/>
</dbReference>
<feature type="transmembrane region" description="Helical" evidence="6">
    <location>
        <begin position="163"/>
        <end position="180"/>
    </location>
</feature>
<accession>A0ABT8EIQ6</accession>
<feature type="transmembrane region" description="Helical" evidence="6">
    <location>
        <begin position="7"/>
        <end position="25"/>
    </location>
</feature>
<reference evidence="8" key="1">
    <citation type="submission" date="2021-11" db="EMBL/GenBank/DDBJ databases">
        <title>Draft genome sequence of Alcaligenes endophyticus type strain CCUG 75668T.</title>
        <authorList>
            <person name="Salva-Serra F."/>
            <person name="Duran R.E."/>
            <person name="Seeger M."/>
            <person name="Moore E.R.B."/>
            <person name="Jaen-Luchoro D."/>
        </authorList>
    </citation>
    <scope>NUCLEOTIDE SEQUENCE</scope>
    <source>
        <strain evidence="8">CCUG 75668</strain>
    </source>
</reference>
<feature type="transmembrane region" description="Helical" evidence="6">
    <location>
        <begin position="256"/>
        <end position="278"/>
    </location>
</feature>
<protein>
    <submittedName>
        <fullName evidence="8">DMT family transporter</fullName>
    </submittedName>
</protein>
<evidence type="ECO:0000256" key="1">
    <source>
        <dbReference type="ARBA" id="ARBA00004651"/>
    </source>
</evidence>
<name>A0ABT8EIQ6_9BURK</name>
<evidence type="ECO:0000313" key="9">
    <source>
        <dbReference type="Proteomes" id="UP001168613"/>
    </source>
</evidence>
<feature type="transmembrane region" description="Helical" evidence="6">
    <location>
        <begin position="101"/>
        <end position="122"/>
    </location>
</feature>
<organism evidence="8 9">
    <name type="scientific">Alcaligenes endophyticus</name>
    <dbReference type="NCBI Taxonomy" id="1929088"/>
    <lineage>
        <taxon>Bacteria</taxon>
        <taxon>Pseudomonadati</taxon>
        <taxon>Pseudomonadota</taxon>
        <taxon>Betaproteobacteria</taxon>
        <taxon>Burkholderiales</taxon>
        <taxon>Alcaligenaceae</taxon>
        <taxon>Alcaligenes</taxon>
    </lineage>
</organism>
<dbReference type="SUPFAM" id="SSF103481">
    <property type="entry name" value="Multidrug resistance efflux transporter EmrE"/>
    <property type="match status" value="2"/>
</dbReference>
<dbReference type="EMBL" id="JAJHNU010000001">
    <property type="protein sequence ID" value="MDN4121161.1"/>
    <property type="molecule type" value="Genomic_DNA"/>
</dbReference>
<keyword evidence="5 6" id="KW-0472">Membrane</keyword>
<comment type="caution">
    <text evidence="8">The sequence shown here is derived from an EMBL/GenBank/DDBJ whole genome shotgun (WGS) entry which is preliminary data.</text>
</comment>
<dbReference type="Pfam" id="PF00892">
    <property type="entry name" value="EamA"/>
    <property type="match status" value="2"/>
</dbReference>
<feature type="transmembrane region" description="Helical" evidence="6">
    <location>
        <begin position="131"/>
        <end position="148"/>
    </location>
</feature>
<feature type="domain" description="EamA" evidence="7">
    <location>
        <begin position="160"/>
        <end position="301"/>
    </location>
</feature>
<dbReference type="RefSeq" id="WP_266124789.1">
    <property type="nucleotide sequence ID" value="NZ_JAJHNU010000001.1"/>
</dbReference>
<dbReference type="PANTHER" id="PTHR32322:SF18">
    <property type="entry name" value="S-ADENOSYLMETHIONINE_S-ADENOSYLHOMOCYSTEINE TRANSPORTER"/>
    <property type="match status" value="1"/>
</dbReference>
<evidence type="ECO:0000256" key="2">
    <source>
        <dbReference type="ARBA" id="ARBA00022475"/>
    </source>
</evidence>
<feature type="transmembrane region" description="Helical" evidence="6">
    <location>
        <begin position="284"/>
        <end position="302"/>
    </location>
</feature>
<keyword evidence="3 6" id="KW-0812">Transmembrane</keyword>
<dbReference type="InterPro" id="IPR000620">
    <property type="entry name" value="EamA_dom"/>
</dbReference>
<evidence type="ECO:0000256" key="5">
    <source>
        <dbReference type="ARBA" id="ARBA00023136"/>
    </source>
</evidence>
<evidence type="ECO:0000313" key="8">
    <source>
        <dbReference type="EMBL" id="MDN4121161.1"/>
    </source>
</evidence>
<evidence type="ECO:0000256" key="6">
    <source>
        <dbReference type="SAM" id="Phobius"/>
    </source>
</evidence>
<keyword evidence="9" id="KW-1185">Reference proteome</keyword>
<feature type="transmembrane region" description="Helical" evidence="6">
    <location>
        <begin position="45"/>
        <end position="63"/>
    </location>
</feature>
<dbReference type="PANTHER" id="PTHR32322">
    <property type="entry name" value="INNER MEMBRANE TRANSPORTER"/>
    <property type="match status" value="1"/>
</dbReference>
<evidence type="ECO:0000256" key="3">
    <source>
        <dbReference type="ARBA" id="ARBA00022692"/>
    </source>
</evidence>
<dbReference type="InterPro" id="IPR050638">
    <property type="entry name" value="AA-Vitamin_Transporters"/>
</dbReference>
<sequence length="306" mass="34199">MQEPKHQGLSVSNIVLLVIPTFLWAGNAIVGRMVHAWIPPITLNVLRWSVAFIVLLFFAHKILRAGSSLWSQWRRYSMLGLLGIGLYNALQYMALQTSTPINVTLVNASLPFWMLLIGRLFFRMVVSPRQLVGGVFSLLGVTIVLAQGDPQQLLHLRFVPGDIYMILATIAWALYSWMLSAKPHPEDMLQHWSYAIFAQIFYGVWWSGLFAVGEWQLSDWQIQWSWPLVLAILYVGIGPALIAFRCWGVAVQRVGAATAGFFVNLLPIFAAVLSVLILGESPRLYHGLAFLLVVAGIVISSARQGR</sequence>
<gene>
    <name evidence="8" type="ORF">LMS43_07665</name>
</gene>
<keyword evidence="2" id="KW-1003">Cell membrane</keyword>
<keyword evidence="4 6" id="KW-1133">Transmembrane helix</keyword>
<evidence type="ECO:0000256" key="4">
    <source>
        <dbReference type="ARBA" id="ARBA00022989"/>
    </source>
</evidence>
<comment type="subcellular location">
    <subcellularLocation>
        <location evidence="1">Cell membrane</location>
        <topology evidence="1">Multi-pass membrane protein</topology>
    </subcellularLocation>
</comment>
<feature type="domain" description="EamA" evidence="7">
    <location>
        <begin position="14"/>
        <end position="145"/>
    </location>
</feature>
<evidence type="ECO:0000259" key="7">
    <source>
        <dbReference type="Pfam" id="PF00892"/>
    </source>
</evidence>